<dbReference type="PANTHER" id="PTHR31339">
    <property type="entry name" value="PECTIN LYASE-RELATED"/>
    <property type="match status" value="1"/>
</dbReference>
<keyword evidence="6" id="KW-1185">Reference proteome</keyword>
<evidence type="ECO:0000256" key="1">
    <source>
        <dbReference type="ARBA" id="ARBA00008834"/>
    </source>
</evidence>
<evidence type="ECO:0000256" key="3">
    <source>
        <dbReference type="ARBA" id="ARBA00023295"/>
    </source>
</evidence>
<evidence type="ECO:0000256" key="2">
    <source>
        <dbReference type="ARBA" id="ARBA00022801"/>
    </source>
</evidence>
<comment type="caution">
    <text evidence="5">The sequence shown here is derived from an EMBL/GenBank/DDBJ whole genome shotgun (WGS) entry which is preliminary data.</text>
</comment>
<dbReference type="AlphaFoldDB" id="A0A2T0XFT5"/>
<dbReference type="SMART" id="SM00710">
    <property type="entry name" value="PbH1"/>
    <property type="match status" value="6"/>
</dbReference>
<evidence type="ECO:0000313" key="6">
    <source>
        <dbReference type="Proteomes" id="UP000252733"/>
    </source>
</evidence>
<dbReference type="SUPFAM" id="SSF51126">
    <property type="entry name" value="Pectin lyase-like"/>
    <property type="match status" value="1"/>
</dbReference>
<dbReference type="InterPro" id="IPR012334">
    <property type="entry name" value="Pectin_lyas_fold"/>
</dbReference>
<keyword evidence="2 4" id="KW-0378">Hydrolase</keyword>
<evidence type="ECO:0000313" key="5">
    <source>
        <dbReference type="EMBL" id="RCW32503.1"/>
    </source>
</evidence>
<organism evidence="5 6">
    <name type="scientific">Marinilabilia salmonicolor</name>
    <dbReference type="NCBI Taxonomy" id="989"/>
    <lineage>
        <taxon>Bacteria</taxon>
        <taxon>Pseudomonadati</taxon>
        <taxon>Bacteroidota</taxon>
        <taxon>Bacteroidia</taxon>
        <taxon>Marinilabiliales</taxon>
        <taxon>Marinilabiliaceae</taxon>
        <taxon>Marinilabilia</taxon>
    </lineage>
</organism>
<proteinExistence type="inferred from homology"/>
<sequence>MWIRQHKWGYVAVIFIILAGCSLSNSPQQSQFDSKEEILGQISIPDFPDNVLVINDFGALANDSSFDSKPAFDKAMAAVKNTGGGVIVVPPGMYYLNGPIHFVSNINLRIEEGAVLKFASNPEYYLPVVETSWEGTLLYNYSPFIYGKDLTNVAITGKGVIDGEASDTWQNWKEIQKESQMLSRKMNNDAVPLEERIFGKGHYLRPHLVQFYNCRNILIEDVRIEDAPFWCVHLLKCENATLRGMSYDAHNKNNDGIDLEYTKNVLIEDIDFDNGDDNVVIKAGRDREGREMKMPSHNIVVRNCRLKGLHGLVIGSEMSSGVHSIYVDSCDASGYLKRGLYVKSNPDRGGEISNIHFNNVELQDVEDAFFITSFYHQEGEGHVTHIHDIYVNNVYSREASAAGIVVHGFPELKVHDIYFSNVTIEKADVAIDLRDARNVIMEDVSIGGQAGPPSWAK</sequence>
<dbReference type="GO" id="GO:0004650">
    <property type="term" value="F:polygalacturonase activity"/>
    <property type="evidence" value="ECO:0007669"/>
    <property type="project" value="InterPro"/>
</dbReference>
<dbReference type="InterPro" id="IPR011050">
    <property type="entry name" value="Pectin_lyase_fold/virulence"/>
</dbReference>
<comment type="similarity">
    <text evidence="1 4">Belongs to the glycosyl hydrolase 28 family.</text>
</comment>
<accession>A0A2T0XFT5</accession>
<gene>
    <name evidence="5" type="ORF">DFO77_11548</name>
</gene>
<dbReference type="PROSITE" id="PS51257">
    <property type="entry name" value="PROKAR_LIPOPROTEIN"/>
    <property type="match status" value="1"/>
</dbReference>
<name>A0A2T0XFT5_9BACT</name>
<reference evidence="5 6" key="1">
    <citation type="submission" date="2018-07" db="EMBL/GenBank/DDBJ databases">
        <title>Freshwater and sediment microbial communities from various areas in North America, analyzing microbe dynamics in response to fracking.</title>
        <authorList>
            <person name="Lamendella R."/>
        </authorList>
    </citation>
    <scope>NUCLEOTIDE SEQUENCE [LARGE SCALE GENOMIC DNA]</scope>
    <source>
        <strain evidence="5 6">160A</strain>
    </source>
</reference>
<dbReference type="InterPro" id="IPR051801">
    <property type="entry name" value="GH28_Enzymes"/>
</dbReference>
<dbReference type="GO" id="GO:0005975">
    <property type="term" value="P:carbohydrate metabolic process"/>
    <property type="evidence" value="ECO:0007669"/>
    <property type="project" value="InterPro"/>
</dbReference>
<dbReference type="RefSeq" id="WP_106153636.1">
    <property type="nucleotide sequence ID" value="NZ_PVTS01000011.1"/>
</dbReference>
<dbReference type="EMBL" id="QPIZ01000015">
    <property type="protein sequence ID" value="RCW32503.1"/>
    <property type="molecule type" value="Genomic_DNA"/>
</dbReference>
<dbReference type="InterPro" id="IPR006626">
    <property type="entry name" value="PbH1"/>
</dbReference>
<dbReference type="Pfam" id="PF00295">
    <property type="entry name" value="Glyco_hydro_28"/>
    <property type="match status" value="1"/>
</dbReference>
<dbReference type="Proteomes" id="UP000252733">
    <property type="component" value="Unassembled WGS sequence"/>
</dbReference>
<keyword evidence="3 4" id="KW-0326">Glycosidase</keyword>
<dbReference type="Gene3D" id="2.160.20.10">
    <property type="entry name" value="Single-stranded right-handed beta-helix, Pectin lyase-like"/>
    <property type="match status" value="1"/>
</dbReference>
<dbReference type="InterPro" id="IPR000743">
    <property type="entry name" value="Glyco_hydro_28"/>
</dbReference>
<protein>
    <submittedName>
        <fullName evidence="5">Glycosyl hydrolase family 28</fullName>
    </submittedName>
</protein>
<evidence type="ECO:0000256" key="4">
    <source>
        <dbReference type="RuleBase" id="RU361169"/>
    </source>
</evidence>
<dbReference type="PANTHER" id="PTHR31339:SF9">
    <property type="entry name" value="PLASMIN AND FIBRONECTIN-BINDING PROTEIN A"/>
    <property type="match status" value="1"/>
</dbReference>
<dbReference type="OrthoDB" id="9795222at2"/>